<organism evidence="1 2">
    <name type="scientific">Flavivirga aquimarina</name>
    <dbReference type="NCBI Taxonomy" id="2027862"/>
    <lineage>
        <taxon>Bacteria</taxon>
        <taxon>Pseudomonadati</taxon>
        <taxon>Bacteroidota</taxon>
        <taxon>Flavobacteriia</taxon>
        <taxon>Flavobacteriales</taxon>
        <taxon>Flavobacteriaceae</taxon>
        <taxon>Flavivirga</taxon>
    </lineage>
</organism>
<reference evidence="1" key="1">
    <citation type="submission" date="2023-07" db="EMBL/GenBank/DDBJ databases">
        <title>Two novel species in the genus Flavivirga.</title>
        <authorList>
            <person name="Kwon K."/>
        </authorList>
    </citation>
    <scope>NUCLEOTIDE SEQUENCE</scope>
    <source>
        <strain evidence="1">KCTC 52353</strain>
    </source>
</reference>
<evidence type="ECO:0000313" key="2">
    <source>
        <dbReference type="Proteomes" id="UP001176883"/>
    </source>
</evidence>
<dbReference type="Pfam" id="PF13585">
    <property type="entry name" value="CHU_C"/>
    <property type="match status" value="1"/>
</dbReference>
<evidence type="ECO:0000313" key="1">
    <source>
        <dbReference type="EMBL" id="MDO5968502.1"/>
    </source>
</evidence>
<gene>
    <name evidence="1" type="ORF">Q4Q35_01665</name>
</gene>
<dbReference type="EMBL" id="JAUOEK010000033">
    <property type="protein sequence ID" value="MDO5968502.1"/>
    <property type="molecule type" value="Genomic_DNA"/>
</dbReference>
<proteinExistence type="predicted"/>
<keyword evidence="2" id="KW-1185">Reference proteome</keyword>
<dbReference type="Proteomes" id="UP001176883">
    <property type="component" value="Unassembled WGS sequence"/>
</dbReference>
<sequence length="77" mass="8775">DTWVVENIADYPSNTVQVFNQWGEPVYEANGYRNDWNGVSNKTSNSIKKLPVGAYLYIINLNESGIAPKTGWIYINY</sequence>
<comment type="caution">
    <text evidence="1">The sequence shown here is derived from an EMBL/GenBank/DDBJ whole genome shotgun (WGS) entry which is preliminary data.</text>
</comment>
<accession>A0ABT8W604</accession>
<feature type="non-terminal residue" evidence="1">
    <location>
        <position position="1"/>
    </location>
</feature>
<dbReference type="RefSeq" id="WP_303276183.1">
    <property type="nucleotide sequence ID" value="NZ_JAUOEK010000033.1"/>
</dbReference>
<protein>
    <submittedName>
        <fullName evidence="1">Gliding motility-associated C-terminal domain-containing protein</fullName>
    </submittedName>
</protein>
<name>A0ABT8W604_9FLAO</name>